<dbReference type="EMBL" id="LT670818">
    <property type="protein sequence ID" value="SHH69015.1"/>
    <property type="molecule type" value="Genomic_DNA"/>
</dbReference>
<dbReference type="GO" id="GO:0042597">
    <property type="term" value="C:periplasmic space"/>
    <property type="evidence" value="ECO:0007669"/>
    <property type="project" value="InterPro"/>
</dbReference>
<feature type="signal peptide" evidence="2">
    <location>
        <begin position="1"/>
        <end position="22"/>
    </location>
</feature>
<feature type="compositionally biased region" description="Low complexity" evidence="1">
    <location>
        <begin position="532"/>
        <end position="543"/>
    </location>
</feature>
<keyword evidence="2" id="KW-0732">Signal</keyword>
<dbReference type="InterPro" id="IPR012899">
    <property type="entry name" value="LTXXQ"/>
</dbReference>
<gene>
    <name evidence="3" type="ORF">SAMN05444169_8822</name>
</gene>
<evidence type="ECO:0000313" key="4">
    <source>
        <dbReference type="Proteomes" id="UP000190675"/>
    </source>
</evidence>
<organism evidence="3 4">
    <name type="scientific">Bradyrhizobium erythrophlei</name>
    <dbReference type="NCBI Taxonomy" id="1437360"/>
    <lineage>
        <taxon>Bacteria</taxon>
        <taxon>Pseudomonadati</taxon>
        <taxon>Pseudomonadota</taxon>
        <taxon>Alphaproteobacteria</taxon>
        <taxon>Hyphomicrobiales</taxon>
        <taxon>Nitrobacteraceae</taxon>
        <taxon>Bradyrhizobium</taxon>
    </lineage>
</organism>
<name>A0A1M5V183_9BRAD</name>
<evidence type="ECO:0000256" key="1">
    <source>
        <dbReference type="SAM" id="MobiDB-lite"/>
    </source>
</evidence>
<proteinExistence type="predicted"/>
<dbReference type="AlphaFoldDB" id="A0A1M5V183"/>
<dbReference type="Proteomes" id="UP000190675">
    <property type="component" value="Chromosome I"/>
</dbReference>
<feature type="chain" id="PRO_5012025264" evidence="2">
    <location>
        <begin position="23"/>
        <end position="567"/>
    </location>
</feature>
<reference evidence="3 4" key="1">
    <citation type="submission" date="2016-11" db="EMBL/GenBank/DDBJ databases">
        <authorList>
            <person name="Jaros S."/>
            <person name="Januszkiewicz K."/>
            <person name="Wedrychowicz H."/>
        </authorList>
    </citation>
    <scope>NUCLEOTIDE SEQUENCE [LARGE SCALE GENOMIC DNA]</scope>
    <source>
        <strain evidence="3 4">GAS242</strain>
    </source>
</reference>
<dbReference type="Pfam" id="PF07813">
    <property type="entry name" value="LTXXQ"/>
    <property type="match status" value="2"/>
</dbReference>
<feature type="region of interest" description="Disordered" evidence="1">
    <location>
        <begin position="526"/>
        <end position="545"/>
    </location>
</feature>
<sequence length="567" mass="58688">MSKIKIFSVVVLTAALAGAAYAGPGRGGGGGGGFHGGGGGGFHGGGGGGFHGGGGGGFHGGGGGVPHGMGGGAHFGGGGMRMGGAPHFGGGGPHFGGAHVGGAPRFGGGRPAISHFAGRPAFHGQRSFAVHGNRLAGPALNANRGDRFGGNRNAAAFSPGRNAAARSAAVSHALNSRAIAGPLHNRAALLNPNTRAQIAATAATAGWHDGRGRDGWWRHRNGGYGWVGPVFWPFAYYDFYDYTMWGYGYDDPFWDYGYGDIYAGIFSPYGYDDLSGYWSQGSVQGSGGRRVSARQAFASQTSTPDQLAQMCGDDSRDIAGLPIDQIQNAIAPNDAQRAALDDLANASVKAAQDIKAACPTKIALTAPARLAAMQTRIEAMISAVGTVQPPLQKFYDLLTDEQKVRLNALGEDQRRAEAAKNKNGSLVGNCGAAQPGVTGWPSAEIDAKVHPTEAQRASLAALQDATAKAADMLKASCQTSEAITPPARLEAVGKRLDIMLQAVKSVRTALDDFYGKLSDEQKAQFESIGPGRPAASRQSSAAPLHVHHRTHASINGLIRHFMSMARW</sequence>
<evidence type="ECO:0000256" key="2">
    <source>
        <dbReference type="SAM" id="SignalP"/>
    </source>
</evidence>
<accession>A0A1M5V183</accession>
<dbReference type="OrthoDB" id="7348740at2"/>
<evidence type="ECO:0000313" key="3">
    <source>
        <dbReference type="EMBL" id="SHH69015.1"/>
    </source>
</evidence>
<protein>
    <submittedName>
        <fullName evidence="3">LTXXQ motif family protein</fullName>
    </submittedName>
</protein>